<keyword evidence="1" id="KW-0479">Metal-binding</keyword>
<feature type="region of interest" description="Disordered" evidence="5">
    <location>
        <begin position="1"/>
        <end position="26"/>
    </location>
</feature>
<evidence type="ECO:0000313" key="7">
    <source>
        <dbReference type="EMBL" id="OEU12803.1"/>
    </source>
</evidence>
<dbReference type="InterPro" id="IPR002893">
    <property type="entry name" value="Znf_MYND"/>
</dbReference>
<evidence type="ECO:0000256" key="5">
    <source>
        <dbReference type="SAM" id="MobiDB-lite"/>
    </source>
</evidence>
<accession>A0A1E7F4L5</accession>
<reference evidence="7 8" key="1">
    <citation type="submission" date="2016-09" db="EMBL/GenBank/DDBJ databases">
        <title>Extensive genetic diversity and differential bi-allelic expression allows diatom success in the polar Southern Ocean.</title>
        <authorList>
            <consortium name="DOE Joint Genome Institute"/>
            <person name="Mock T."/>
            <person name="Otillar R.P."/>
            <person name="Strauss J."/>
            <person name="Dupont C."/>
            <person name="Frickenhaus S."/>
            <person name="Maumus F."/>
            <person name="Mcmullan M."/>
            <person name="Sanges R."/>
            <person name="Schmutz J."/>
            <person name="Toseland A."/>
            <person name="Valas R."/>
            <person name="Veluchamy A."/>
            <person name="Ward B.J."/>
            <person name="Allen A."/>
            <person name="Barry K."/>
            <person name="Falciatore A."/>
            <person name="Ferrante M."/>
            <person name="Fortunato A.E."/>
            <person name="Gloeckner G."/>
            <person name="Gruber A."/>
            <person name="Hipkin R."/>
            <person name="Janech M."/>
            <person name="Kroth P."/>
            <person name="Leese F."/>
            <person name="Lindquist E."/>
            <person name="Lyon B.R."/>
            <person name="Martin J."/>
            <person name="Mayer C."/>
            <person name="Parker M."/>
            <person name="Quesneville H."/>
            <person name="Raymond J."/>
            <person name="Uhlig C."/>
            <person name="Valentin K.U."/>
            <person name="Worden A.Z."/>
            <person name="Armbrust E.V."/>
            <person name="Bowler C."/>
            <person name="Green B."/>
            <person name="Moulton V."/>
            <person name="Van Oosterhout C."/>
            <person name="Grigoriev I."/>
        </authorList>
    </citation>
    <scope>NUCLEOTIDE SEQUENCE [LARGE SCALE GENOMIC DNA]</scope>
    <source>
        <strain evidence="7 8">CCMP1102</strain>
    </source>
</reference>
<dbReference type="Gene3D" id="6.10.140.2220">
    <property type="match status" value="1"/>
</dbReference>
<protein>
    <recommendedName>
        <fullName evidence="6">MYND-type domain-containing protein</fullName>
    </recommendedName>
</protein>
<dbReference type="PROSITE" id="PS50865">
    <property type="entry name" value="ZF_MYND_2"/>
    <property type="match status" value="1"/>
</dbReference>
<sequence length="357" mass="40343">MGRKQKLREEKRKIKKKPPLSVAATATVSKTVPPAPAAIIVPPSSDDHQFPKSSTNEQTESIVITNVGAGLLRVTVTDLDLANDSHNAFPNSYFQKVGAGLLKLNLFDSALDAFKRGAAETGCVPCMLEYAMLHIHKQGNMIHLRFPWLLEGAIRGHTDCMSLLNNTCYNLDDTEYNEEFKHINAVALGHYWARILISMNPDMHLTTIEMRKNLKKEIGTVCLICARTDLDDDVTLVACGKCGYYYYCGKECQLKHWYELNHLGECRQLQILNEYHKPYAKRIRKAIICGDDPKHIPELQTLRTKLGLNRPKEDYKELVELLNTDDDDDGSNRPNRYEYLVATRKGTVHIGSTPESI</sequence>
<dbReference type="EMBL" id="KV784364">
    <property type="protein sequence ID" value="OEU12803.1"/>
    <property type="molecule type" value="Genomic_DNA"/>
</dbReference>
<evidence type="ECO:0000313" key="8">
    <source>
        <dbReference type="Proteomes" id="UP000095751"/>
    </source>
</evidence>
<dbReference type="SUPFAM" id="SSF144232">
    <property type="entry name" value="HIT/MYND zinc finger-like"/>
    <property type="match status" value="1"/>
</dbReference>
<organism evidence="7 8">
    <name type="scientific">Fragilariopsis cylindrus CCMP1102</name>
    <dbReference type="NCBI Taxonomy" id="635003"/>
    <lineage>
        <taxon>Eukaryota</taxon>
        <taxon>Sar</taxon>
        <taxon>Stramenopiles</taxon>
        <taxon>Ochrophyta</taxon>
        <taxon>Bacillariophyta</taxon>
        <taxon>Bacillariophyceae</taxon>
        <taxon>Bacillariophycidae</taxon>
        <taxon>Bacillariales</taxon>
        <taxon>Bacillariaceae</taxon>
        <taxon>Fragilariopsis</taxon>
    </lineage>
</organism>
<keyword evidence="8" id="KW-1185">Reference proteome</keyword>
<dbReference type="KEGG" id="fcy:FRACYDRAFT_244078"/>
<dbReference type="GO" id="GO:0008270">
    <property type="term" value="F:zinc ion binding"/>
    <property type="evidence" value="ECO:0007669"/>
    <property type="project" value="UniProtKB-KW"/>
</dbReference>
<evidence type="ECO:0000259" key="6">
    <source>
        <dbReference type="PROSITE" id="PS50865"/>
    </source>
</evidence>
<evidence type="ECO:0000256" key="2">
    <source>
        <dbReference type="ARBA" id="ARBA00022771"/>
    </source>
</evidence>
<dbReference type="InParanoid" id="A0A1E7F4L5"/>
<keyword evidence="3" id="KW-0862">Zinc</keyword>
<proteinExistence type="predicted"/>
<gene>
    <name evidence="7" type="ORF">FRACYDRAFT_244078</name>
</gene>
<name>A0A1E7F4L5_9STRA</name>
<dbReference type="Proteomes" id="UP000095751">
    <property type="component" value="Unassembled WGS sequence"/>
</dbReference>
<keyword evidence="2 4" id="KW-0863">Zinc-finger</keyword>
<dbReference type="Pfam" id="PF01753">
    <property type="entry name" value="zf-MYND"/>
    <property type="match status" value="1"/>
</dbReference>
<dbReference type="AlphaFoldDB" id="A0A1E7F4L5"/>
<evidence type="ECO:0000256" key="3">
    <source>
        <dbReference type="ARBA" id="ARBA00022833"/>
    </source>
</evidence>
<evidence type="ECO:0000256" key="4">
    <source>
        <dbReference type="PROSITE-ProRule" id="PRU00134"/>
    </source>
</evidence>
<dbReference type="OrthoDB" id="5945798at2759"/>
<feature type="domain" description="MYND-type" evidence="6">
    <location>
        <begin position="222"/>
        <end position="266"/>
    </location>
</feature>
<dbReference type="PROSITE" id="PS01360">
    <property type="entry name" value="ZF_MYND_1"/>
    <property type="match status" value="1"/>
</dbReference>
<evidence type="ECO:0000256" key="1">
    <source>
        <dbReference type="ARBA" id="ARBA00022723"/>
    </source>
</evidence>